<keyword evidence="9" id="KW-1185">Reference proteome</keyword>
<accession>A0ABD5SI53</accession>
<feature type="domain" description="PIN" evidence="7">
    <location>
        <begin position="3"/>
        <end position="120"/>
    </location>
</feature>
<dbReference type="Gene3D" id="3.40.50.1010">
    <property type="entry name" value="5'-nuclease"/>
    <property type="match status" value="1"/>
</dbReference>
<dbReference type="AlphaFoldDB" id="A0ABD5SI53"/>
<evidence type="ECO:0000256" key="4">
    <source>
        <dbReference type="ARBA" id="ARBA00022801"/>
    </source>
</evidence>
<dbReference type="RefSeq" id="WP_273738026.1">
    <property type="nucleotide sequence ID" value="NZ_JAQIVI010000120.1"/>
</dbReference>
<reference evidence="8 9" key="1">
    <citation type="journal article" date="2019" name="Int. J. Syst. Evol. Microbiol.">
        <title>The Global Catalogue of Microorganisms (GCM) 10K type strain sequencing project: providing services to taxonomists for standard genome sequencing and annotation.</title>
        <authorList>
            <consortium name="The Broad Institute Genomics Platform"/>
            <consortium name="The Broad Institute Genome Sequencing Center for Infectious Disease"/>
            <person name="Wu L."/>
            <person name="Ma J."/>
        </authorList>
    </citation>
    <scope>NUCLEOTIDE SEQUENCE [LARGE SCALE GENOMIC DNA]</scope>
    <source>
        <strain evidence="8 9">LMG 29247</strain>
    </source>
</reference>
<keyword evidence="5" id="KW-0460">Magnesium</keyword>
<dbReference type="GO" id="GO:0004518">
    <property type="term" value="F:nuclease activity"/>
    <property type="evidence" value="ECO:0007669"/>
    <property type="project" value="UniProtKB-KW"/>
</dbReference>
<dbReference type="SUPFAM" id="SSF88723">
    <property type="entry name" value="PIN domain-like"/>
    <property type="match status" value="1"/>
</dbReference>
<keyword evidence="2" id="KW-0540">Nuclease</keyword>
<evidence type="ECO:0000256" key="6">
    <source>
        <dbReference type="ARBA" id="ARBA00038093"/>
    </source>
</evidence>
<dbReference type="Proteomes" id="UP001596383">
    <property type="component" value="Unassembled WGS sequence"/>
</dbReference>
<evidence type="ECO:0000256" key="5">
    <source>
        <dbReference type="ARBA" id="ARBA00022842"/>
    </source>
</evidence>
<dbReference type="GO" id="GO:0016787">
    <property type="term" value="F:hydrolase activity"/>
    <property type="evidence" value="ECO:0007669"/>
    <property type="project" value="UniProtKB-KW"/>
</dbReference>
<keyword evidence="3" id="KW-0479">Metal-binding</keyword>
<keyword evidence="4" id="KW-0378">Hydrolase</keyword>
<organism evidence="8 9">
    <name type="scientific">Natrinema soli</name>
    <dbReference type="NCBI Taxonomy" id="1930624"/>
    <lineage>
        <taxon>Archaea</taxon>
        <taxon>Methanobacteriati</taxon>
        <taxon>Methanobacteriota</taxon>
        <taxon>Stenosarchaea group</taxon>
        <taxon>Halobacteria</taxon>
        <taxon>Halobacteriales</taxon>
        <taxon>Natrialbaceae</taxon>
        <taxon>Natrinema</taxon>
    </lineage>
</organism>
<evidence type="ECO:0000256" key="2">
    <source>
        <dbReference type="ARBA" id="ARBA00022722"/>
    </source>
</evidence>
<proteinExistence type="inferred from homology"/>
<evidence type="ECO:0000259" key="7">
    <source>
        <dbReference type="Pfam" id="PF01850"/>
    </source>
</evidence>
<comment type="cofactor">
    <cofactor evidence="1">
        <name>Mg(2+)</name>
        <dbReference type="ChEBI" id="CHEBI:18420"/>
    </cofactor>
</comment>
<dbReference type="GO" id="GO:0046872">
    <property type="term" value="F:metal ion binding"/>
    <property type="evidence" value="ECO:0007669"/>
    <property type="project" value="UniProtKB-KW"/>
</dbReference>
<evidence type="ECO:0000313" key="9">
    <source>
        <dbReference type="Proteomes" id="UP001596383"/>
    </source>
</evidence>
<dbReference type="PANTHER" id="PTHR33653:SF1">
    <property type="entry name" value="RIBONUCLEASE VAPC2"/>
    <property type="match status" value="1"/>
</dbReference>
<evidence type="ECO:0000256" key="3">
    <source>
        <dbReference type="ARBA" id="ARBA00022723"/>
    </source>
</evidence>
<protein>
    <submittedName>
        <fullName evidence="8">PIN domain-containing protein</fullName>
    </submittedName>
</protein>
<dbReference type="InterPro" id="IPR050556">
    <property type="entry name" value="Type_II_TA_system_RNase"/>
</dbReference>
<dbReference type="Pfam" id="PF01850">
    <property type="entry name" value="PIN"/>
    <property type="match status" value="1"/>
</dbReference>
<dbReference type="PANTHER" id="PTHR33653">
    <property type="entry name" value="RIBONUCLEASE VAPC2"/>
    <property type="match status" value="1"/>
</dbReference>
<evidence type="ECO:0000256" key="1">
    <source>
        <dbReference type="ARBA" id="ARBA00001946"/>
    </source>
</evidence>
<comment type="similarity">
    <text evidence="6">Belongs to the PINc/VapC protein family.</text>
</comment>
<dbReference type="InterPro" id="IPR029060">
    <property type="entry name" value="PIN-like_dom_sf"/>
</dbReference>
<gene>
    <name evidence="8" type="ORF">ACFQE6_08165</name>
</gene>
<name>A0ABD5SI53_9EURY</name>
<sequence length="128" mass="13935">MKVLETSFLVDYLNEQPYTIEYLEANPQSKYVVPTIAMYELYAGALRSNATETISTVTTALEWADPVAFDDDAAREAAEVRSGLLGQGEPIPAPDTLIAGVARSLEAELVATDKHFSRVPGIGVYNPR</sequence>
<dbReference type="InterPro" id="IPR002716">
    <property type="entry name" value="PIN_dom"/>
</dbReference>
<comment type="caution">
    <text evidence="8">The sequence shown here is derived from an EMBL/GenBank/DDBJ whole genome shotgun (WGS) entry which is preliminary data.</text>
</comment>
<evidence type="ECO:0000313" key="8">
    <source>
        <dbReference type="EMBL" id="MFC6764985.1"/>
    </source>
</evidence>
<dbReference type="EMBL" id="JBHSWV010000120">
    <property type="protein sequence ID" value="MFC6764985.1"/>
    <property type="molecule type" value="Genomic_DNA"/>
</dbReference>